<feature type="region of interest" description="Disordered" evidence="3">
    <location>
        <begin position="19"/>
        <end position="167"/>
    </location>
</feature>
<dbReference type="InterPro" id="IPR020821">
    <property type="entry name" value="ENPP1-3/EXOG-like_nuc-like"/>
</dbReference>
<feature type="compositionally biased region" description="Polar residues" evidence="3">
    <location>
        <begin position="105"/>
        <end position="157"/>
    </location>
</feature>
<evidence type="ECO:0000313" key="9">
    <source>
        <dbReference type="RefSeq" id="XP_022090670.1"/>
    </source>
</evidence>
<dbReference type="Pfam" id="PF01223">
    <property type="entry name" value="Endonuclease_NS"/>
    <property type="match status" value="1"/>
</dbReference>
<keyword evidence="6" id="KW-1185">Reference proteome</keyword>
<keyword evidence="4" id="KW-1133">Transmembrane helix</keyword>
<keyword evidence="4" id="KW-0812">Transmembrane</keyword>
<evidence type="ECO:0000256" key="3">
    <source>
        <dbReference type="SAM" id="MobiDB-lite"/>
    </source>
</evidence>
<name>A0A8B7YE48_ACAPL</name>
<evidence type="ECO:0000313" key="7">
    <source>
        <dbReference type="RefSeq" id="XP_022090652.1"/>
    </source>
</evidence>
<dbReference type="RefSeq" id="XP_022090670.1">
    <property type="nucleotide sequence ID" value="XM_022234978.1"/>
</dbReference>
<dbReference type="SUPFAM" id="SSF53649">
    <property type="entry name" value="Alkaline phosphatase-like"/>
    <property type="match status" value="1"/>
</dbReference>
<feature type="compositionally biased region" description="Polar residues" evidence="3">
    <location>
        <begin position="24"/>
        <end position="35"/>
    </location>
</feature>
<dbReference type="SMART" id="SM00477">
    <property type="entry name" value="NUC"/>
    <property type="match status" value="1"/>
</dbReference>
<dbReference type="KEGG" id="aplc:110979289"/>
<dbReference type="SUPFAM" id="SSF54060">
    <property type="entry name" value="His-Me finger endonucleases"/>
    <property type="match status" value="1"/>
</dbReference>
<gene>
    <name evidence="7 8 9 10" type="primary">LOC110979289</name>
</gene>
<dbReference type="InterPro" id="IPR044925">
    <property type="entry name" value="His-Me_finger_sf"/>
</dbReference>
<feature type="compositionally biased region" description="Basic and acidic residues" evidence="3">
    <location>
        <begin position="78"/>
        <end position="89"/>
    </location>
</feature>
<dbReference type="GO" id="GO:0016787">
    <property type="term" value="F:hydrolase activity"/>
    <property type="evidence" value="ECO:0007669"/>
    <property type="project" value="UniProtKB-KW"/>
</dbReference>
<dbReference type="PANTHER" id="PTHR10151">
    <property type="entry name" value="ECTONUCLEOTIDE PYROPHOSPHATASE/PHOSPHODIESTERASE"/>
    <property type="match status" value="1"/>
</dbReference>
<accession>A0A8B7YE48</accession>
<dbReference type="OrthoDB" id="415411at2759"/>
<keyword evidence="1" id="KW-0378">Hydrolase</keyword>
<dbReference type="InterPro" id="IPR017850">
    <property type="entry name" value="Alkaline_phosphatase_core_sf"/>
</dbReference>
<dbReference type="Gene3D" id="3.40.570.10">
    <property type="entry name" value="Extracellular Endonuclease, subunit A"/>
    <property type="match status" value="1"/>
</dbReference>
<dbReference type="PANTHER" id="PTHR10151:SF114">
    <property type="entry name" value="ECTONUCLEOTIDE PYROPHOSPHATASE_PHOSPHODIESTERASE C27A7.3"/>
    <property type="match status" value="1"/>
</dbReference>
<evidence type="ECO:0000256" key="4">
    <source>
        <dbReference type="SAM" id="Phobius"/>
    </source>
</evidence>
<dbReference type="InterPro" id="IPR044929">
    <property type="entry name" value="DNA/RNA_non-sp_Endonuclease_sf"/>
</dbReference>
<dbReference type="GeneID" id="110979289"/>
<reference evidence="7 8" key="1">
    <citation type="submission" date="2025-04" db="UniProtKB">
        <authorList>
            <consortium name="RefSeq"/>
        </authorList>
    </citation>
    <scope>IDENTIFICATION</scope>
</reference>
<dbReference type="GO" id="GO:0046872">
    <property type="term" value="F:metal ion binding"/>
    <property type="evidence" value="ECO:0007669"/>
    <property type="project" value="InterPro"/>
</dbReference>
<dbReference type="InterPro" id="IPR001604">
    <property type="entry name" value="Endo_G_ENPP1-like_dom"/>
</dbReference>
<keyword evidence="4" id="KW-0472">Membrane</keyword>
<evidence type="ECO:0000256" key="2">
    <source>
        <dbReference type="ARBA" id="ARBA00023180"/>
    </source>
</evidence>
<keyword evidence="2" id="KW-0325">Glycoprotein</keyword>
<evidence type="ECO:0000256" key="1">
    <source>
        <dbReference type="ARBA" id="ARBA00022801"/>
    </source>
</evidence>
<evidence type="ECO:0000313" key="10">
    <source>
        <dbReference type="RefSeq" id="XP_022090679.1"/>
    </source>
</evidence>
<evidence type="ECO:0000313" key="8">
    <source>
        <dbReference type="RefSeq" id="XP_022090661.1"/>
    </source>
</evidence>
<dbReference type="AlphaFoldDB" id="A0A8B7YE48"/>
<dbReference type="Pfam" id="PF01663">
    <property type="entry name" value="Phosphodiest"/>
    <property type="match status" value="1"/>
</dbReference>
<feature type="domain" description="ENPP1-3/EXOG-like endonuclease/phosphodiesterase" evidence="5">
    <location>
        <begin position="747"/>
        <end position="976"/>
    </location>
</feature>
<dbReference type="RefSeq" id="XP_022090661.1">
    <property type="nucleotide sequence ID" value="XM_022234969.1"/>
</dbReference>
<dbReference type="RefSeq" id="XP_022090652.1">
    <property type="nucleotide sequence ID" value="XM_022234960.1"/>
</dbReference>
<proteinExistence type="predicted"/>
<dbReference type="CDD" id="cd16018">
    <property type="entry name" value="Enpp"/>
    <property type="match status" value="1"/>
</dbReference>
<organism evidence="6 9">
    <name type="scientific">Acanthaster planci</name>
    <name type="common">Crown-of-thorns starfish</name>
    <dbReference type="NCBI Taxonomy" id="133434"/>
    <lineage>
        <taxon>Eukaryota</taxon>
        <taxon>Metazoa</taxon>
        <taxon>Echinodermata</taxon>
        <taxon>Eleutherozoa</taxon>
        <taxon>Asterozoa</taxon>
        <taxon>Asteroidea</taxon>
        <taxon>Valvatacea</taxon>
        <taxon>Valvatida</taxon>
        <taxon>Acanthasteridae</taxon>
        <taxon>Acanthaster</taxon>
    </lineage>
</organism>
<protein>
    <submittedName>
        <fullName evidence="7 8">Venom phosphodiesterase 2-like isoform X1</fullName>
    </submittedName>
</protein>
<evidence type="ECO:0000313" key="6">
    <source>
        <dbReference type="Proteomes" id="UP000694845"/>
    </source>
</evidence>
<dbReference type="Gene3D" id="3.40.720.10">
    <property type="entry name" value="Alkaline Phosphatase, subunit A"/>
    <property type="match status" value="1"/>
</dbReference>
<dbReference type="GO" id="GO:0003676">
    <property type="term" value="F:nucleic acid binding"/>
    <property type="evidence" value="ECO:0007669"/>
    <property type="project" value="InterPro"/>
</dbReference>
<evidence type="ECO:0000259" key="5">
    <source>
        <dbReference type="SMART" id="SM00477"/>
    </source>
</evidence>
<dbReference type="InterPro" id="IPR002591">
    <property type="entry name" value="Phosphodiest/P_Trfase"/>
</dbReference>
<sequence length="998" mass="111596">MSGSIYNYSDSDYEMVDPLKESWNRTPESGNSSTVEPEPTRRAPVASPRKPPRPASMAGVAPRNHNGEKSTDSSIQMEDIHVTEPRYSEVPEYEPDFVQPKVQPTIKTNPSMFKPVESSSIEPKVHSTTETSPNRYSSEPPQNRSTQSQSPAKNSVRTEPLSKEERKKAVLANKIKAAVEPNDENDDYENSFMQRHRRPIMLVVFLLLVALAIALGIGARNASMVSFSGAFSKNKGKQCVHMCRNMDRYPTSPLVVIALNGFQSNFFQYQSLVSNIARLAECGVHGNTISSYPSTAIPDLYSIVTGIYPAYHGKAADWLRVYGLNETEFGPAERPNTYSRIDPKWFQQNGLWGIAADQGHLTASHSWIGREGNIDEDQPPSPSYYQTYDSGISYRDRIQTVVNWLHLNPSERPDFITVYFEDPGVTVQKYGIESDQTMDSLAKVDSAIGILLDSLFEEMDLGCINVMVVSTGGFADRNCDRTYYLIDDLPNVGDFSLLPDSVTSVGKITATDRAPLEMDTAEEIMEHLQCKVNHGQVFTKRLLPVQLHASYGLQYEDAVVLMEEGWTFSKQQEGYDRTNCKGASDGFNPYSSNMQGMFVGFGKGFKTAKTVPAVRNVDLFNLMAELVNVTPGENNGTAGIFSNVLTSPKMQDTVAVEFSSPRNAECSYPGNDNEYDQRQLDSDTGCVCTQAVLNSYPETREVTLKDINNNLRQTNVPASRQRNAPFGFPRISRNVGSTGQDYCELYQSNFITVYENKLKIPLFATFTVQRNSGTTTLIGNCLRYDVRLQPDKSPKCSNYDSNSNPQLPINIVQGLLYDPSLADSVNDELNALTSANIIPQYAAFQQNVWLPLAARIRQWANQSNRSLEMNVVVGPVYDWNSDTLQDTYKQLAASQAWVVDTPVPSHYFIVASRCKEDISLTMCSLHSLEVVSFVLPNTDTIRICKTFDDYLWTHMTSLQDLELITGLQLFPDMSADEELKIEFLQFKTKMPTTSPWMA</sequence>
<feature type="transmembrane region" description="Helical" evidence="4">
    <location>
        <begin position="200"/>
        <end position="219"/>
    </location>
</feature>
<dbReference type="Proteomes" id="UP000694845">
    <property type="component" value="Unplaced"/>
</dbReference>
<dbReference type="RefSeq" id="XP_022090679.1">
    <property type="nucleotide sequence ID" value="XM_022234987.1"/>
</dbReference>